<dbReference type="RefSeq" id="WP_377172584.1">
    <property type="nucleotide sequence ID" value="NZ_JBHTJC010000004.1"/>
</dbReference>
<protein>
    <submittedName>
        <fullName evidence="2">Rod-binding protein</fullName>
    </submittedName>
</protein>
<evidence type="ECO:0000313" key="2">
    <source>
        <dbReference type="EMBL" id="MFH0255049.1"/>
    </source>
</evidence>
<evidence type="ECO:0000313" key="3">
    <source>
        <dbReference type="Proteomes" id="UP001607157"/>
    </source>
</evidence>
<dbReference type="PRINTS" id="PR01002">
    <property type="entry name" value="FLGFLGJ"/>
</dbReference>
<reference evidence="2 3" key="1">
    <citation type="submission" date="2024-10" db="EMBL/GenBank/DDBJ databases">
        <authorList>
            <person name="Yang X.-N."/>
        </authorList>
    </citation>
    <scope>NUCLEOTIDE SEQUENCE [LARGE SCALE GENOMIC DNA]</scope>
    <source>
        <strain evidence="2 3">CAU 1059</strain>
    </source>
</reference>
<dbReference type="EMBL" id="JBIHMM010000004">
    <property type="protein sequence ID" value="MFH0255049.1"/>
    <property type="molecule type" value="Genomic_DNA"/>
</dbReference>
<comment type="caution">
    <text evidence="2">The sequence shown here is derived from an EMBL/GenBank/DDBJ whole genome shotgun (WGS) entry which is preliminary data.</text>
</comment>
<accession>A0ABW7IAV0</accession>
<proteinExistence type="predicted"/>
<dbReference type="InterPro" id="IPR019301">
    <property type="entry name" value="Flagellar_prot_FlgJ_N"/>
</dbReference>
<feature type="domain" description="Flagellar protein FlgJ N-terminal" evidence="1">
    <location>
        <begin position="44"/>
        <end position="84"/>
    </location>
</feature>
<organism evidence="2 3">
    <name type="scientific">Roseovarius aquimarinus</name>
    <dbReference type="NCBI Taxonomy" id="1229156"/>
    <lineage>
        <taxon>Bacteria</taxon>
        <taxon>Pseudomonadati</taxon>
        <taxon>Pseudomonadota</taxon>
        <taxon>Alphaproteobacteria</taxon>
        <taxon>Rhodobacterales</taxon>
        <taxon>Roseobacteraceae</taxon>
        <taxon>Roseovarius</taxon>
    </lineage>
</organism>
<dbReference type="Proteomes" id="UP001607157">
    <property type="component" value="Unassembled WGS sequence"/>
</dbReference>
<gene>
    <name evidence="2" type="ORF">ACGRVM_14180</name>
</gene>
<sequence>MTAISPPGASTAPAQPQPIEQARAAARKLEATFLAEMLKSAGLGRTAEFGGGIGENQFASFHTQALAEKLAEAGGIGLADAFFRSMMEARHDD</sequence>
<dbReference type="Pfam" id="PF10135">
    <property type="entry name" value="Rod-binding"/>
    <property type="match status" value="1"/>
</dbReference>
<keyword evidence="3" id="KW-1185">Reference proteome</keyword>
<evidence type="ECO:0000259" key="1">
    <source>
        <dbReference type="Pfam" id="PF10135"/>
    </source>
</evidence>
<name>A0ABW7IAV0_9RHOB</name>